<dbReference type="SFLD" id="SFLDS00029">
    <property type="entry name" value="Radical_SAM"/>
    <property type="match status" value="1"/>
</dbReference>
<evidence type="ECO:0000256" key="6">
    <source>
        <dbReference type="ARBA" id="ARBA00023004"/>
    </source>
</evidence>
<feature type="binding site" evidence="9">
    <location>
        <position position="182"/>
    </location>
    <ligand>
        <name>[4Fe-4S] cluster</name>
        <dbReference type="ChEBI" id="CHEBI:49883"/>
        <note>4Fe-4S-S-AdoMet</note>
    </ligand>
</feature>
<dbReference type="NCBIfam" id="TIGR00238">
    <property type="entry name" value="KamA family radical SAM protein"/>
    <property type="match status" value="1"/>
</dbReference>
<evidence type="ECO:0000313" key="14">
    <source>
        <dbReference type="Proteomes" id="UP000013520"/>
    </source>
</evidence>
<feature type="region of interest" description="Disordered" evidence="11">
    <location>
        <begin position="427"/>
        <end position="450"/>
    </location>
</feature>
<evidence type="ECO:0000256" key="10">
    <source>
        <dbReference type="PIRSR" id="PIRSR603739-50"/>
    </source>
</evidence>
<dbReference type="GO" id="GO:0051539">
    <property type="term" value="F:4 iron, 4 sulfur cluster binding"/>
    <property type="evidence" value="ECO:0007669"/>
    <property type="project" value="UniProtKB-KW"/>
</dbReference>
<dbReference type="InterPro" id="IPR058240">
    <property type="entry name" value="rSAM_sf"/>
</dbReference>
<dbReference type="Gene3D" id="6.10.140.1170">
    <property type="match status" value="1"/>
</dbReference>
<evidence type="ECO:0000256" key="2">
    <source>
        <dbReference type="ARBA" id="ARBA00022485"/>
    </source>
</evidence>
<dbReference type="PIRSF" id="PIRSF004911">
    <property type="entry name" value="DUF160"/>
    <property type="match status" value="1"/>
</dbReference>
<dbReference type="InterPro" id="IPR025895">
    <property type="entry name" value="LAM_C_dom"/>
</dbReference>
<evidence type="ECO:0000256" key="5">
    <source>
        <dbReference type="ARBA" id="ARBA00022898"/>
    </source>
</evidence>
<dbReference type="PANTHER" id="PTHR30538">
    <property type="entry name" value="LYSINE 2,3-AMINOMUTASE-RELATED"/>
    <property type="match status" value="1"/>
</dbReference>
<dbReference type="CDD" id="cd01335">
    <property type="entry name" value="Radical_SAM"/>
    <property type="match status" value="1"/>
</dbReference>
<dbReference type="PROSITE" id="PS51918">
    <property type="entry name" value="RADICAL_SAM"/>
    <property type="match status" value="1"/>
</dbReference>
<protein>
    <submittedName>
        <fullName evidence="13">KamA family protein</fullName>
    </submittedName>
</protein>
<keyword evidence="14" id="KW-1185">Reference proteome</keyword>
<dbReference type="Pfam" id="PF04055">
    <property type="entry name" value="Radical_SAM"/>
    <property type="match status" value="1"/>
</dbReference>
<dbReference type="PANTHER" id="PTHR30538:SF0">
    <property type="entry name" value="L-LYSINE 2,3-AMINOMUTASE AQ_1632-RELATED"/>
    <property type="match status" value="1"/>
</dbReference>
<dbReference type="InterPro" id="IPR003739">
    <property type="entry name" value="Lys_aminomutase/Glu_NH3_mut"/>
</dbReference>
<dbReference type="eggNOG" id="COG1509">
    <property type="taxonomic scope" value="Bacteria"/>
</dbReference>
<feature type="domain" description="Radical SAM core" evidence="12">
    <location>
        <begin position="164"/>
        <end position="375"/>
    </location>
</feature>
<proteinExistence type="predicted"/>
<evidence type="ECO:0000256" key="8">
    <source>
        <dbReference type="ARBA" id="ARBA00023235"/>
    </source>
</evidence>
<dbReference type="STRING" id="767817.Desgi_3039"/>
<feature type="compositionally biased region" description="Low complexity" evidence="11">
    <location>
        <begin position="427"/>
        <end position="437"/>
    </location>
</feature>
<dbReference type="RefSeq" id="WP_006520715.1">
    <property type="nucleotide sequence ID" value="NC_021184.1"/>
</dbReference>
<keyword evidence="5 10" id="KW-0663">Pyridoxal phosphate</keyword>
<dbReference type="GO" id="GO:0046872">
    <property type="term" value="F:metal ion binding"/>
    <property type="evidence" value="ECO:0007669"/>
    <property type="project" value="UniProtKB-KW"/>
</dbReference>
<dbReference type="InterPro" id="IPR007197">
    <property type="entry name" value="rSAM"/>
</dbReference>
<dbReference type="Proteomes" id="UP000013520">
    <property type="component" value="Chromosome"/>
</dbReference>
<evidence type="ECO:0000256" key="3">
    <source>
        <dbReference type="ARBA" id="ARBA00022691"/>
    </source>
</evidence>
<evidence type="ECO:0000256" key="11">
    <source>
        <dbReference type="SAM" id="MobiDB-lite"/>
    </source>
</evidence>
<dbReference type="SFLD" id="SFLDF00290">
    <property type="entry name" value="glutamate_2_3-aminomutase"/>
    <property type="match status" value="1"/>
</dbReference>
<organism evidence="13 14">
    <name type="scientific">Desulfoscipio gibsoniae DSM 7213</name>
    <dbReference type="NCBI Taxonomy" id="767817"/>
    <lineage>
        <taxon>Bacteria</taxon>
        <taxon>Bacillati</taxon>
        <taxon>Bacillota</taxon>
        <taxon>Clostridia</taxon>
        <taxon>Eubacteriales</taxon>
        <taxon>Desulfallaceae</taxon>
        <taxon>Desulfoscipio</taxon>
    </lineage>
</organism>
<dbReference type="InterPro" id="IPR030801">
    <property type="entry name" value="Glu_2_3_NH3_mut"/>
</dbReference>
<evidence type="ECO:0000256" key="4">
    <source>
        <dbReference type="ARBA" id="ARBA00022723"/>
    </source>
</evidence>
<sequence length="450" mass="51831">MDSLINKKSLLVHPDHEKRQVAMKRAGELKHRIEDYLKAAKHIPTGFKLEEQYQTRKRNILNFLGATDSDWQNWRWQMRNRVSDVRKLRQLLPLTDEEAGHIEFVSRKFRWAVSPYYLSLMQTDNPNCPVRMQGIPSIWEIRDNWGKEDPMAEEYTSPAPRITRRYADRLIINATNQCAMFCRHCQRRRNIGEVDRPASVEDIKAAIEYIRANHEVRDVLITGGDPLTLSDDWLDWILTELDNIEHVEIKRIGSRVPVTMPQRITPKLCNMLEKHHPIFVNTHFNHPMEVTREALKATRMLAKAGIQLGNQAVLLKGINNDPHIMKKLNHELLKIHVRPYYIFHAKPVKGTTHFVTTIQEGLEIMENLRGYTSGLAVPWYIINAPGGAGKTPLLPQYLLSVEKDNVMIRTWEGKVFRCANGGYPASSVDPPSDVDSPYGWEAGLKDNTPS</sequence>
<keyword evidence="2 9" id="KW-0004">4Fe-4S</keyword>
<dbReference type="InterPro" id="IPR013785">
    <property type="entry name" value="Aldolase_TIM"/>
</dbReference>
<gene>
    <name evidence="13" type="ORF">Desgi_3039</name>
</gene>
<dbReference type="KEGG" id="dgi:Desgi_3039"/>
<dbReference type="NCBIfam" id="TIGR04368">
    <property type="entry name" value="Glu_2_3_NH3_mut"/>
    <property type="match status" value="1"/>
</dbReference>
<dbReference type="EMBL" id="CP003273">
    <property type="protein sequence ID" value="AGL02417.1"/>
    <property type="molecule type" value="Genomic_DNA"/>
</dbReference>
<keyword evidence="7 9" id="KW-0411">Iron-sulfur</keyword>
<comment type="cofactor">
    <cofactor evidence="1 10">
        <name>pyridoxal 5'-phosphate</name>
        <dbReference type="ChEBI" id="CHEBI:597326"/>
    </cofactor>
</comment>
<feature type="binding site" evidence="9">
    <location>
        <position position="185"/>
    </location>
    <ligand>
        <name>[4Fe-4S] cluster</name>
        <dbReference type="ChEBI" id="CHEBI:49883"/>
        <note>4Fe-4S-S-AdoMet</note>
    </ligand>
</feature>
<dbReference type="Gene3D" id="3.20.20.70">
    <property type="entry name" value="Aldolase class I"/>
    <property type="match status" value="1"/>
</dbReference>
<keyword evidence="8" id="KW-0413">Isomerase</keyword>
<evidence type="ECO:0000259" key="12">
    <source>
        <dbReference type="PROSITE" id="PS51918"/>
    </source>
</evidence>
<keyword evidence="3" id="KW-0949">S-adenosyl-L-methionine</keyword>
<accession>R4KLG4</accession>
<dbReference type="SUPFAM" id="SSF102114">
    <property type="entry name" value="Radical SAM enzymes"/>
    <property type="match status" value="1"/>
</dbReference>
<dbReference type="GO" id="GO:0016869">
    <property type="term" value="F:intramolecular aminotransferase activity"/>
    <property type="evidence" value="ECO:0007669"/>
    <property type="project" value="InterPro"/>
</dbReference>
<feature type="binding site" evidence="9">
    <location>
        <position position="178"/>
    </location>
    <ligand>
        <name>[4Fe-4S] cluster</name>
        <dbReference type="ChEBI" id="CHEBI:49883"/>
        <note>4Fe-4S-S-AdoMet</note>
    </ligand>
</feature>
<evidence type="ECO:0000256" key="1">
    <source>
        <dbReference type="ARBA" id="ARBA00001933"/>
    </source>
</evidence>
<keyword evidence="6" id="KW-0408">Iron</keyword>
<reference evidence="13 14" key="1">
    <citation type="submission" date="2012-01" db="EMBL/GenBank/DDBJ databases">
        <title>Complete sequence of Desulfotomaculum gibsoniae DSM 7213.</title>
        <authorList>
            <consortium name="US DOE Joint Genome Institute"/>
            <person name="Lucas S."/>
            <person name="Han J."/>
            <person name="Lapidus A."/>
            <person name="Cheng J.-F."/>
            <person name="Goodwin L."/>
            <person name="Pitluck S."/>
            <person name="Peters L."/>
            <person name="Ovchinnikova G."/>
            <person name="Teshima H."/>
            <person name="Detter J.C."/>
            <person name="Han C."/>
            <person name="Tapia R."/>
            <person name="Land M."/>
            <person name="Hauser L."/>
            <person name="Kyrpides N."/>
            <person name="Ivanova N."/>
            <person name="Pagani I."/>
            <person name="Parshina S."/>
            <person name="Plugge C."/>
            <person name="Muyzer G."/>
            <person name="Kuever J."/>
            <person name="Ivanova A."/>
            <person name="Nazina T."/>
            <person name="Klenk H.-P."/>
            <person name="Brambilla E."/>
            <person name="Spring S."/>
            <person name="Stams A.F."/>
            <person name="Woyke T."/>
        </authorList>
    </citation>
    <scope>NUCLEOTIDE SEQUENCE [LARGE SCALE GENOMIC DNA]</scope>
    <source>
        <strain evidence="13 14">DSM 7213</strain>
    </source>
</reference>
<name>R4KLG4_9FIRM</name>
<evidence type="ECO:0000313" key="13">
    <source>
        <dbReference type="EMBL" id="AGL02417.1"/>
    </source>
</evidence>
<dbReference type="AlphaFoldDB" id="R4KLG4"/>
<evidence type="ECO:0000256" key="9">
    <source>
        <dbReference type="PIRSR" id="PIRSR004911-1"/>
    </source>
</evidence>
<evidence type="ECO:0000256" key="7">
    <source>
        <dbReference type="ARBA" id="ARBA00023014"/>
    </source>
</evidence>
<dbReference type="Pfam" id="PF12544">
    <property type="entry name" value="LAM_C"/>
    <property type="match status" value="1"/>
</dbReference>
<dbReference type="SFLD" id="SFLDG01070">
    <property type="entry name" value="PLP-dependent"/>
    <property type="match status" value="1"/>
</dbReference>
<dbReference type="HOGENOM" id="CLU_032161_0_1_9"/>
<keyword evidence="4 9" id="KW-0479">Metal-binding</keyword>
<feature type="modified residue" description="N6-(pyridoxal phosphate)lysine" evidence="10">
    <location>
        <position position="390"/>
    </location>
</feature>